<dbReference type="InterPro" id="IPR036322">
    <property type="entry name" value="WD40_repeat_dom_sf"/>
</dbReference>
<dbReference type="GO" id="GO:0006623">
    <property type="term" value="P:protein targeting to vacuole"/>
    <property type="evidence" value="ECO:0007669"/>
    <property type="project" value="InterPro"/>
</dbReference>
<comment type="caution">
    <text evidence="5">The sequence shown here is derived from an EMBL/GenBank/DDBJ whole genome shotgun (WGS) entry which is preliminary data.</text>
</comment>
<dbReference type="PANTHER" id="PTHR12616">
    <property type="entry name" value="VACUOLAR PROTEIN SORTING VPS41"/>
    <property type="match status" value="1"/>
</dbReference>
<dbReference type="Pfam" id="PF23410">
    <property type="entry name" value="Beta-prop_VPS8"/>
    <property type="match status" value="1"/>
</dbReference>
<dbReference type="Proteomes" id="UP001209570">
    <property type="component" value="Unassembled WGS sequence"/>
</dbReference>
<accession>A0AAD5LRU7</accession>
<name>A0AAD5LRU7_PYTIN</name>
<evidence type="ECO:0000256" key="2">
    <source>
        <dbReference type="SAM" id="MobiDB-lite"/>
    </source>
</evidence>
<dbReference type="InterPro" id="IPR059070">
    <property type="entry name" value="TPR_VPS8_2"/>
</dbReference>
<organism evidence="5 6">
    <name type="scientific">Pythium insidiosum</name>
    <name type="common">Pythiosis disease agent</name>
    <dbReference type="NCBI Taxonomy" id="114742"/>
    <lineage>
        <taxon>Eukaryota</taxon>
        <taxon>Sar</taxon>
        <taxon>Stramenopiles</taxon>
        <taxon>Oomycota</taxon>
        <taxon>Peronosporomycetes</taxon>
        <taxon>Pythiales</taxon>
        <taxon>Pythiaceae</taxon>
        <taxon>Pythium</taxon>
    </lineage>
</organism>
<dbReference type="EMBL" id="JAKCXM010000022">
    <property type="protein sequence ID" value="KAJ0407353.1"/>
    <property type="molecule type" value="Genomic_DNA"/>
</dbReference>
<feature type="compositionally biased region" description="Basic residues" evidence="2">
    <location>
        <begin position="1766"/>
        <end position="1781"/>
    </location>
</feature>
<dbReference type="SUPFAM" id="SSF50978">
    <property type="entry name" value="WD40 repeat-like"/>
    <property type="match status" value="1"/>
</dbReference>
<feature type="domain" description="Vacuolar protein sorting-associated protein 8 central" evidence="3">
    <location>
        <begin position="774"/>
        <end position="991"/>
    </location>
</feature>
<dbReference type="GO" id="GO:0005770">
    <property type="term" value="C:late endosome"/>
    <property type="evidence" value="ECO:0007669"/>
    <property type="project" value="TreeGrafter"/>
</dbReference>
<feature type="region of interest" description="Disordered" evidence="2">
    <location>
        <begin position="153"/>
        <end position="187"/>
    </location>
</feature>
<dbReference type="PANTHER" id="PTHR12616:SF8">
    <property type="entry name" value="VACUOLAR PROTEIN SORTING-ASSOCIATED PROTEIN 8 HOMOLOG"/>
    <property type="match status" value="1"/>
</dbReference>
<proteinExistence type="inferred from homology"/>
<feature type="domain" description="VPS8-like TPR-like repeats" evidence="4">
    <location>
        <begin position="1495"/>
        <end position="1634"/>
    </location>
</feature>
<feature type="compositionally biased region" description="Low complexity" evidence="2">
    <location>
        <begin position="1711"/>
        <end position="1731"/>
    </location>
</feature>
<protein>
    <recommendedName>
        <fullName evidence="7">Vacuolar protein sorting-associated protein 8 central domain-containing protein</fullName>
    </recommendedName>
</protein>
<gene>
    <name evidence="5" type="ORF">P43SY_004781</name>
</gene>
<feature type="compositionally biased region" description="Polar residues" evidence="2">
    <location>
        <begin position="161"/>
        <end position="172"/>
    </location>
</feature>
<keyword evidence="6" id="KW-1185">Reference proteome</keyword>
<comment type="similarity">
    <text evidence="1">Belongs to the VPS8 family.</text>
</comment>
<dbReference type="GO" id="GO:0034058">
    <property type="term" value="P:endosomal vesicle fusion"/>
    <property type="evidence" value="ECO:0007669"/>
    <property type="project" value="TreeGrafter"/>
</dbReference>
<feature type="region of interest" description="Disordered" evidence="2">
    <location>
        <begin position="1711"/>
        <end position="1781"/>
    </location>
</feature>
<sequence>MSASVRDAVERLLAESDDEDLGDLDLSAITLEDILREEEQQQQQQSAGDAASFFSPATMTIATASGSSSGGGSGSAPAPASVPRGMDIVAKELSTEIAVGGNAALAAAHAHASAASAPTRSALEIAEAREKQLLSCVGVELVSPLQAKRRLRATARAKRQSSATATATQKHQPTPKTAAKKKKKTKLTLEAANGSAAAASSSSSSVVKVQAMDAISRQLQKNLEFKEHGPGSPTVVAIHSKFIAIGTSKGLVLIFDHFQNIRQVLGNTNDADSDGPVTAIDVSPGSDYLVCGYQSGRLVLWDMIKGTSLKAVSDAHEHPVVSLRFLKDQKPVLVSVDTNGVLNKINFSKMMGMVYVVDVDPIYDGSAGKLLSISILPQSAGNAKISHLTDQYVLAALSSEKVTFLIAIEPEVKVLYRWARPDDVGADDPVLPSLAFAWISFPGSSRALAPVLARGWGRHVQFLEVVFPGGQHHAHGKHGWPTFEEHDLQIETASDTTALQWLGDQVIVYLNAHDEICVYDVMSRQELEVVDVSLLELVFASYRGKSNARSFANSFRGCDNILYLLGLKELQTARVQPWTQRIDTLVDDGQWLEALALALDHYEGLKVAAADRAVRDRFPPVFFRDRNNDQCLVDLLHMSQTNQRTGEKEDVFRHEESAEEVRWRCGEELYAADVAQRLEETYQKARSGQVTKNFVPISVAERVADLLMEYVRLAIANAPTTAGAGRSHSKLDLSKSHYQMLAGVCIEYCAIIGRTDLLFGEIFKRFQDAGKTDVFVELLEPYILSDKLRTLSPDVLEAFVAHYDRHDKLAQVEQCLLHLQVLELDTETILSLCKKHELYSALVYIYNEAHQDFVTPLDILLDAMKNAQPPAPKPSPVIATRAPSGSKVSSLAAAFGGTTGSSTAAKPQETEEDPEATARRRRQYGYKLLLYLSYSLSGRSFPKHEPLAPQLLSKVRADVLHHLFDSSAPARLSALIELDAKAFLHILARTFDDPTVEFDGEKKALEALRPTSRYDSARKAGIAKCPSRLSMVLALANVVFGGLAGRSDLSQSAFGSVEHGHFFMFEARVLSGGAIDAQEYADALGATTPGGCDGVGSMMNSLMTFLALGPASLLRGDVATQHPATHEDGFDKAGRETMLVRLLQKLHKDSYDHAALLRSVTQEGMHRAAVILHKERGDVAQAVGAYLADTDHEFRMNAFTYIRVETDKVMDEDAATDAADGSLARRKIVEDALLTHAPALMETDDYAFVVLVLDKFPSLNNKVIQKFLSMGSKGGGAKLEFLYLKQILTAAGSGSSSSSGGGGASQAAAPLARRASAAGDVGDEGDMVKELLDRSKLRLADDPAVQERFVRLLCEFEPDGVFPYLESHDSYKVDACLKLCKDFGITDAEAYLLERTGDVTGALTLILHSLEQKLKILKPALRGYNLSAPSTSSTENGSNTTAATGKATSASSANAAAATSAMARGRGPSNESIIESVPEGREAKKTLEVALAMCQRNSMRNRDDQAEKLWFTLLDKLLRIQNAVKRSLTSKASSSSRLRAAPTVSSNVSASGAQTPFQVALNELIRIILERMASSVSLKSILFKITNEHGKGEFGDFRPTIFGMLDTYNYEQNIYQTANGLISADLFDQVVTLKRALSRAYAPPSEVCGYCKESLAKPPFGMAHSGATGGERWNLHSSMVMIVSRQVFHESCAKAWQQQDVGNSIAAALSASNGPGSTGSSGSRRLGSSQRHASVSSMTGSERGERSGSITSNDAGNVDDETSAKLQKKQPSTRRYLNRLKNARKTTRRPVALHIVLESLIREDTGRNKYLKSSRAMFSLRPDPEQTHRIKRRIGPRKPGSLPAEPIHKGHI</sequence>
<dbReference type="Gene3D" id="2.130.10.10">
    <property type="entry name" value="YVTN repeat-like/Quinoprotein amine dehydrogenase"/>
    <property type="match status" value="1"/>
</dbReference>
<dbReference type="Pfam" id="PF12816">
    <property type="entry name" value="TPR_Vps8"/>
    <property type="match status" value="1"/>
</dbReference>
<evidence type="ECO:0000256" key="1">
    <source>
        <dbReference type="ARBA" id="ARBA00009422"/>
    </source>
</evidence>
<reference evidence="5" key="1">
    <citation type="submission" date="2021-12" db="EMBL/GenBank/DDBJ databases">
        <title>Prjna785345.</title>
        <authorList>
            <person name="Rujirawat T."/>
            <person name="Krajaejun T."/>
        </authorList>
    </citation>
    <scope>NUCLEOTIDE SEQUENCE</scope>
    <source>
        <strain evidence="5">Pi057C3</strain>
    </source>
</reference>
<dbReference type="GO" id="GO:0030897">
    <property type="term" value="C:HOPS complex"/>
    <property type="evidence" value="ECO:0007669"/>
    <property type="project" value="TreeGrafter"/>
</dbReference>
<evidence type="ECO:0000313" key="5">
    <source>
        <dbReference type="EMBL" id="KAJ0407353.1"/>
    </source>
</evidence>
<feature type="compositionally biased region" description="Low complexity" evidence="2">
    <location>
        <begin position="1430"/>
        <end position="1461"/>
    </location>
</feature>
<dbReference type="SMART" id="SM00320">
    <property type="entry name" value="WD40"/>
    <property type="match status" value="2"/>
</dbReference>
<dbReference type="InterPro" id="IPR025941">
    <property type="entry name" value="Vps8_central_dom"/>
</dbReference>
<dbReference type="InterPro" id="IPR015943">
    <property type="entry name" value="WD40/YVTN_repeat-like_dom_sf"/>
</dbReference>
<dbReference type="InterPro" id="IPR001680">
    <property type="entry name" value="WD40_rpt"/>
</dbReference>
<dbReference type="Pfam" id="PF25066">
    <property type="entry name" value="TPR_VPS8_2"/>
    <property type="match status" value="1"/>
</dbReference>
<dbReference type="InterPro" id="IPR045111">
    <property type="entry name" value="Vps41/Vps8"/>
</dbReference>
<evidence type="ECO:0000259" key="4">
    <source>
        <dbReference type="Pfam" id="PF25066"/>
    </source>
</evidence>
<evidence type="ECO:0008006" key="7">
    <source>
        <dbReference type="Google" id="ProtNLM"/>
    </source>
</evidence>
<evidence type="ECO:0000313" key="6">
    <source>
        <dbReference type="Proteomes" id="UP001209570"/>
    </source>
</evidence>
<feature type="region of interest" description="Disordered" evidence="2">
    <location>
        <begin position="1427"/>
        <end position="1479"/>
    </location>
</feature>
<feature type="region of interest" description="Disordered" evidence="2">
    <location>
        <begin position="897"/>
        <end position="918"/>
    </location>
</feature>
<evidence type="ECO:0000259" key="3">
    <source>
        <dbReference type="Pfam" id="PF12816"/>
    </source>
</evidence>